<evidence type="ECO:0000256" key="3">
    <source>
        <dbReference type="ARBA" id="ARBA00022448"/>
    </source>
</evidence>
<feature type="transmembrane region" description="Helical" evidence="9">
    <location>
        <begin position="75"/>
        <end position="96"/>
    </location>
</feature>
<evidence type="ECO:0000256" key="8">
    <source>
        <dbReference type="ARBA" id="ARBA00023136"/>
    </source>
</evidence>
<comment type="subcellular location">
    <subcellularLocation>
        <location evidence="1">Cell membrane</location>
        <topology evidence="1">Multi-pass membrane protein</topology>
    </subcellularLocation>
</comment>
<comment type="similarity">
    <text evidence="2">Belongs to the TrkH potassium transport family.</text>
</comment>
<feature type="transmembrane region" description="Helical" evidence="9">
    <location>
        <begin position="447"/>
        <end position="467"/>
    </location>
</feature>
<feature type="transmembrane region" description="Helical" evidence="9">
    <location>
        <begin position="44"/>
        <end position="63"/>
    </location>
</feature>
<accession>A0A099T5F1</accession>
<feature type="transmembrane region" description="Helical" evidence="9">
    <location>
        <begin position="270"/>
        <end position="289"/>
    </location>
</feature>
<keyword evidence="4" id="KW-1003">Cell membrane</keyword>
<keyword evidence="5 9" id="KW-0812">Transmembrane</keyword>
<feature type="transmembrane region" description="Helical" evidence="9">
    <location>
        <begin position="328"/>
        <end position="344"/>
    </location>
</feature>
<feature type="transmembrane region" description="Helical" evidence="9">
    <location>
        <begin position="17"/>
        <end position="38"/>
    </location>
</feature>
<dbReference type="GO" id="GO:0008324">
    <property type="term" value="F:monoatomic cation transmembrane transporter activity"/>
    <property type="evidence" value="ECO:0007669"/>
    <property type="project" value="InterPro"/>
</dbReference>
<dbReference type="Proteomes" id="UP000029859">
    <property type="component" value="Unassembled WGS sequence"/>
</dbReference>
<feature type="transmembrane region" description="Helical" evidence="9">
    <location>
        <begin position="186"/>
        <end position="206"/>
    </location>
</feature>
<keyword evidence="6 9" id="KW-1133">Transmembrane helix</keyword>
<dbReference type="PANTHER" id="PTHR32024:SF2">
    <property type="entry name" value="TRK SYSTEM POTASSIUM UPTAKE PROTEIN TRKG-RELATED"/>
    <property type="match status" value="1"/>
</dbReference>
<organism evidence="10 11">
    <name type="scientific">Methanococcoides methylutens</name>
    <dbReference type="NCBI Taxonomy" id="2226"/>
    <lineage>
        <taxon>Archaea</taxon>
        <taxon>Methanobacteriati</taxon>
        <taxon>Methanobacteriota</taxon>
        <taxon>Stenosarchaea group</taxon>
        <taxon>Methanomicrobia</taxon>
        <taxon>Methanosarcinales</taxon>
        <taxon>Methanosarcinaceae</taxon>
        <taxon>Methanococcoides</taxon>
    </lineage>
</organism>
<protein>
    <submittedName>
        <fullName evidence="10">Potassium transporter</fullName>
    </submittedName>
</protein>
<evidence type="ECO:0000256" key="7">
    <source>
        <dbReference type="ARBA" id="ARBA00023065"/>
    </source>
</evidence>
<dbReference type="InterPro" id="IPR003445">
    <property type="entry name" value="Cat_transpt"/>
</dbReference>
<feature type="transmembrane region" description="Helical" evidence="9">
    <location>
        <begin position="388"/>
        <end position="412"/>
    </location>
</feature>
<evidence type="ECO:0000256" key="2">
    <source>
        <dbReference type="ARBA" id="ARBA00009137"/>
    </source>
</evidence>
<dbReference type="PANTHER" id="PTHR32024">
    <property type="entry name" value="TRK SYSTEM POTASSIUM UPTAKE PROTEIN TRKG-RELATED"/>
    <property type="match status" value="1"/>
</dbReference>
<dbReference type="Pfam" id="PF02386">
    <property type="entry name" value="TrkH"/>
    <property type="match status" value="1"/>
</dbReference>
<dbReference type="RefSeq" id="WP_048193368.1">
    <property type="nucleotide sequence ID" value="NZ_CAAGSM010000001.1"/>
</dbReference>
<keyword evidence="7" id="KW-0406">Ion transport</keyword>
<feature type="transmembrane region" description="Helical" evidence="9">
    <location>
        <begin position="235"/>
        <end position="258"/>
    </location>
</feature>
<evidence type="ECO:0000256" key="6">
    <source>
        <dbReference type="ARBA" id="ARBA00022989"/>
    </source>
</evidence>
<reference evidence="10 11" key="1">
    <citation type="submission" date="2014-09" db="EMBL/GenBank/DDBJ databases">
        <title>Draft genome sequence of an obligately methylotrophic methanogen, Methanococcoides methylutens, isolated from marine sediment.</title>
        <authorList>
            <person name="Guan Y."/>
            <person name="Ngugi D.K."/>
            <person name="Blom J."/>
            <person name="Ali S."/>
            <person name="Ferry J.G."/>
            <person name="Stingl U."/>
        </authorList>
    </citation>
    <scope>NUCLEOTIDE SEQUENCE [LARGE SCALE GENOMIC DNA]</scope>
    <source>
        <strain evidence="10 11">DSM 2657</strain>
    </source>
</reference>
<evidence type="ECO:0000256" key="4">
    <source>
        <dbReference type="ARBA" id="ARBA00022475"/>
    </source>
</evidence>
<dbReference type="GO" id="GO:0005886">
    <property type="term" value="C:plasma membrane"/>
    <property type="evidence" value="ECO:0007669"/>
    <property type="project" value="UniProtKB-SubCell"/>
</dbReference>
<proteinExistence type="inferred from homology"/>
<keyword evidence="11" id="KW-1185">Reference proteome</keyword>
<keyword evidence="8 9" id="KW-0472">Membrane</keyword>
<name>A0A099T5F1_METMT</name>
<sequence length="485" mass="52765">MYELHTPVNHRAVAKYIGYYLIAFTFVLVVPTIAALILGDVGAAFDYGGTAVAVLIIGSMIYRALPDYELETKEALIIVAMVFPISAFLSAIPMSLTTGMPFIDAYFESVSAVTTTGLSVAPSDVGPVFLFARSWGQWVGGIGIILVVLSVLIRPGTTASRMYKANYGDMKIKPTVISTTRTLGKVYIIITLISLILLLMSGMSLFDSICHALCCVSTGGFSTRPESIGAYQGSLIPTAISISCILGAVSFVLYPYLFKKPEKIFKNLELRYFLAFIAIGSIVFAFTLGRENMSHDLIQGSLFQVISAITTAGFSTIDLSILSEASKAVLIFMMWIGGNVGSTAGGIKILRVILLLKVVHNVLLRLFLPRETITPVKIEDNVIESDEIYNLVTFMLLYTLILVVSSFIFMLYGTNMSSSVFEVSSALSTVGLSAGATSATMPVVLKLVLIVDMLFGRIEIIPLILLFMPGTWMKRKWASKRNVRT</sequence>
<feature type="transmembrane region" description="Helical" evidence="9">
    <location>
        <begin position="135"/>
        <end position="153"/>
    </location>
</feature>
<evidence type="ECO:0000313" key="11">
    <source>
        <dbReference type="Proteomes" id="UP000029859"/>
    </source>
</evidence>
<dbReference type="EMBL" id="JRHO01000008">
    <property type="protein sequence ID" value="KGK99426.1"/>
    <property type="molecule type" value="Genomic_DNA"/>
</dbReference>
<evidence type="ECO:0000256" key="5">
    <source>
        <dbReference type="ARBA" id="ARBA00022692"/>
    </source>
</evidence>
<dbReference type="GO" id="GO:0030001">
    <property type="term" value="P:metal ion transport"/>
    <property type="evidence" value="ECO:0007669"/>
    <property type="project" value="UniProtKB-ARBA"/>
</dbReference>
<keyword evidence="3" id="KW-0813">Transport</keyword>
<evidence type="ECO:0000256" key="9">
    <source>
        <dbReference type="SAM" id="Phobius"/>
    </source>
</evidence>
<comment type="caution">
    <text evidence="10">The sequence shown here is derived from an EMBL/GenBank/DDBJ whole genome shotgun (WGS) entry which is preliminary data.</text>
</comment>
<gene>
    <name evidence="10" type="ORF">LI82_02490</name>
</gene>
<dbReference type="OrthoDB" id="111943at2157"/>
<evidence type="ECO:0000313" key="10">
    <source>
        <dbReference type="EMBL" id="KGK99426.1"/>
    </source>
</evidence>
<evidence type="ECO:0000256" key="1">
    <source>
        <dbReference type="ARBA" id="ARBA00004651"/>
    </source>
</evidence>
<dbReference type="AlphaFoldDB" id="A0A099T5F1"/>